<proteinExistence type="predicted"/>
<gene>
    <name evidence="1" type="ORF">CTOB1V02_LOCUS7813</name>
</gene>
<protein>
    <submittedName>
        <fullName evidence="1">Uncharacterized protein</fullName>
    </submittedName>
</protein>
<reference evidence="1" key="1">
    <citation type="submission" date="2020-11" db="EMBL/GenBank/DDBJ databases">
        <authorList>
            <person name="Tran Van P."/>
        </authorList>
    </citation>
    <scope>NUCLEOTIDE SEQUENCE</scope>
</reference>
<accession>A0A7R8ZQ21</accession>
<name>A0A7R8ZQ21_9CRUS</name>
<dbReference type="EMBL" id="OB662370">
    <property type="protein sequence ID" value="CAD7229948.1"/>
    <property type="molecule type" value="Genomic_DNA"/>
</dbReference>
<organism evidence="1">
    <name type="scientific">Cyprideis torosa</name>
    <dbReference type="NCBI Taxonomy" id="163714"/>
    <lineage>
        <taxon>Eukaryota</taxon>
        <taxon>Metazoa</taxon>
        <taxon>Ecdysozoa</taxon>
        <taxon>Arthropoda</taxon>
        <taxon>Crustacea</taxon>
        <taxon>Oligostraca</taxon>
        <taxon>Ostracoda</taxon>
        <taxon>Podocopa</taxon>
        <taxon>Podocopida</taxon>
        <taxon>Cytherocopina</taxon>
        <taxon>Cytheroidea</taxon>
        <taxon>Cytherideidae</taxon>
        <taxon>Cyprideis</taxon>
    </lineage>
</organism>
<evidence type="ECO:0000313" key="1">
    <source>
        <dbReference type="EMBL" id="CAD7229948.1"/>
    </source>
</evidence>
<feature type="non-terminal residue" evidence="1">
    <location>
        <position position="95"/>
    </location>
</feature>
<dbReference type="AlphaFoldDB" id="A0A7R8ZQ21"/>
<sequence length="95" mass="11382">KREKRFGLVGHEAAVGEQLHERLHSLLTLSAVRAWLDKRWRPSHEEKRQFEYHCRRDQVVLSVEVKGVPIVIVSIYGYRSTLLYGRSREWRHLYL</sequence>